<evidence type="ECO:0000256" key="5">
    <source>
        <dbReference type="ARBA" id="ARBA00023034"/>
    </source>
</evidence>
<comment type="similarity">
    <text evidence="2">Belongs to the VPS54 family.</text>
</comment>
<evidence type="ECO:0000256" key="3">
    <source>
        <dbReference type="ARBA" id="ARBA00022448"/>
    </source>
</evidence>
<dbReference type="GO" id="GO:0019905">
    <property type="term" value="F:syntaxin binding"/>
    <property type="evidence" value="ECO:0007669"/>
    <property type="project" value="TreeGrafter"/>
</dbReference>
<evidence type="ECO:0000256" key="4">
    <source>
        <dbReference type="ARBA" id="ARBA00022927"/>
    </source>
</evidence>
<dbReference type="InterPro" id="IPR012501">
    <property type="entry name" value="Vps54_C"/>
</dbReference>
<keyword evidence="5" id="KW-0333">Golgi apparatus</keyword>
<evidence type="ECO:0000259" key="7">
    <source>
        <dbReference type="Pfam" id="PF07928"/>
    </source>
</evidence>
<keyword evidence="9" id="KW-1185">Reference proteome</keyword>
<comment type="caution">
    <text evidence="8">The sequence shown here is derived from an EMBL/GenBank/DDBJ whole genome shotgun (WGS) entry which is preliminary data.</text>
</comment>
<name>A0A1J4KJD4_9EUKA</name>
<keyword evidence="4" id="KW-0653">Protein transport</keyword>
<evidence type="ECO:0000256" key="1">
    <source>
        <dbReference type="ARBA" id="ARBA00004601"/>
    </source>
</evidence>
<dbReference type="Pfam" id="PF07928">
    <property type="entry name" value="Vps54"/>
    <property type="match status" value="1"/>
</dbReference>
<gene>
    <name evidence="8" type="ORF">TRFO_19082</name>
</gene>
<reference evidence="8" key="1">
    <citation type="submission" date="2016-10" db="EMBL/GenBank/DDBJ databases">
        <authorList>
            <person name="Benchimol M."/>
            <person name="Almeida L.G."/>
            <person name="Vasconcelos A.T."/>
            <person name="Perreira-Neves A."/>
            <person name="Rosa I.A."/>
            <person name="Tasca T."/>
            <person name="Bogo M.R."/>
            <person name="de Souza W."/>
        </authorList>
    </citation>
    <scope>NUCLEOTIDE SEQUENCE [LARGE SCALE GENOMIC DNA]</scope>
    <source>
        <strain evidence="8">K</strain>
    </source>
</reference>
<evidence type="ECO:0000256" key="2">
    <source>
        <dbReference type="ARBA" id="ARBA00009150"/>
    </source>
</evidence>
<dbReference type="PANTHER" id="PTHR12965">
    <property type="entry name" value="VACUOLAR PROTEIN SORTING 54"/>
    <property type="match status" value="1"/>
</dbReference>
<dbReference type="EMBL" id="MLAK01000587">
    <property type="protein sequence ID" value="OHT11449.1"/>
    <property type="molecule type" value="Genomic_DNA"/>
</dbReference>
<dbReference type="GO" id="GO:0042147">
    <property type="term" value="P:retrograde transport, endosome to Golgi"/>
    <property type="evidence" value="ECO:0007669"/>
    <property type="project" value="InterPro"/>
</dbReference>
<evidence type="ECO:0000256" key="6">
    <source>
        <dbReference type="ARBA" id="ARBA00023054"/>
    </source>
</evidence>
<comment type="subcellular location">
    <subcellularLocation>
        <location evidence="1">Golgi apparatus</location>
        <location evidence="1">trans-Golgi network</location>
    </subcellularLocation>
</comment>
<dbReference type="Proteomes" id="UP000179807">
    <property type="component" value="Unassembled WGS sequence"/>
</dbReference>
<organism evidence="8 9">
    <name type="scientific">Tritrichomonas foetus</name>
    <dbReference type="NCBI Taxonomy" id="1144522"/>
    <lineage>
        <taxon>Eukaryota</taxon>
        <taxon>Metamonada</taxon>
        <taxon>Parabasalia</taxon>
        <taxon>Tritrichomonadida</taxon>
        <taxon>Tritrichomonadidae</taxon>
        <taxon>Tritrichomonas</taxon>
    </lineage>
</organism>
<dbReference type="PANTHER" id="PTHR12965:SF0">
    <property type="entry name" value="VACUOLAR PROTEIN SORTING-ASSOCIATED PROTEIN 54"/>
    <property type="match status" value="1"/>
</dbReference>
<sequence length="712" mass="80366">MSSDLKYPVQPFVFEFAKEASKNLNFKDIYVKPSQNIDLSPVDQYLQANGSFLDEFTSSSEEQSQPSMSSIENCKVRPIFFEKDFDLRRSDIFKQVFPKDCLKKRLFHEELLLQLDAVQSLLFHSSDQHALEFFRSFSTIHDMNHELSVLLPQVKNMRSDLHDLNDMSKSSETIAKHRLQKERLNQLSEIVATMQRITHATPTAIALADRQEYDSAFQLVDELIGLLPSMLGIKALRSQLQKLKDTKELIARKAKSTFYQLFTNEAGTSTEIIDTLQKHNLIESAVVEAKQFIGEYAVESVKKILNDAAEQKEFKCSQLSVLSVHDFTEVLSAASPNIRSRILAKSTDAISKITKEFENRGIPTDGLVEVSQVLVDKVFREITTVVSSHPLNSASLNDFSSLMEAMISISRSFDKFDIDTTLISASIITLGRSFVESYHCEQMKRLTQALAQEKFTKTQPSSNHIDMLRRLTAADVNGLVIKNEHYGSTTSLLVLLEVTWSYWQAARRLPKTQDEITCKMCETIKLFNTQCHDLVLLGGTSQTVKMKKVTTKNLALSASGICFFINLIPFIKPRISAVGATNDVVNLQFNSVVKSLETHLNQIIEKIIDVMAKSITNRCNNASFAQQQTSQFILDIVQEVTTLNNVLNDCLPSEIITAIFRKVSEKISQEVSKIAAKAKRELVQRDLDFLNEKLKAFHCSVHIPGYTVSSDI</sequence>
<dbReference type="AlphaFoldDB" id="A0A1J4KJD4"/>
<accession>A0A1J4KJD4</accession>
<protein>
    <recommendedName>
        <fullName evidence="7">Vacuolar protein sorting-associated protein 54 C-terminal domain-containing protein</fullName>
    </recommendedName>
</protein>
<proteinExistence type="inferred from homology"/>
<dbReference type="RefSeq" id="XP_068364585.1">
    <property type="nucleotide sequence ID" value="XM_068500570.1"/>
</dbReference>
<feature type="domain" description="Vacuolar protein sorting-associated protein 54 C-terminal" evidence="7">
    <location>
        <begin position="483"/>
        <end position="612"/>
    </location>
</feature>
<dbReference type="GO" id="GO:0005829">
    <property type="term" value="C:cytosol"/>
    <property type="evidence" value="ECO:0007669"/>
    <property type="project" value="GOC"/>
</dbReference>
<evidence type="ECO:0000313" key="9">
    <source>
        <dbReference type="Proteomes" id="UP000179807"/>
    </source>
</evidence>
<evidence type="ECO:0000313" key="8">
    <source>
        <dbReference type="EMBL" id="OHT11449.1"/>
    </source>
</evidence>
<keyword evidence="3" id="KW-0813">Transport</keyword>
<dbReference type="GeneID" id="94835274"/>
<dbReference type="OrthoDB" id="10259024at2759"/>
<dbReference type="GO" id="GO:0000938">
    <property type="term" value="C:GARP complex"/>
    <property type="evidence" value="ECO:0007669"/>
    <property type="project" value="InterPro"/>
</dbReference>
<dbReference type="VEuPathDB" id="TrichDB:TRFO_19082"/>
<dbReference type="GO" id="GO:0006896">
    <property type="term" value="P:Golgi to vacuole transport"/>
    <property type="evidence" value="ECO:0007669"/>
    <property type="project" value="TreeGrafter"/>
</dbReference>
<dbReference type="GO" id="GO:0015031">
    <property type="term" value="P:protein transport"/>
    <property type="evidence" value="ECO:0007669"/>
    <property type="project" value="UniProtKB-KW"/>
</dbReference>
<dbReference type="InterPro" id="IPR039745">
    <property type="entry name" value="Vps54"/>
</dbReference>
<keyword evidence="6" id="KW-0175">Coiled coil</keyword>